<gene>
    <name evidence="2" type="ORF">F0P93_27725</name>
</gene>
<name>A0A5N1J705_9BACT</name>
<reference evidence="2 3" key="1">
    <citation type="submission" date="2019-09" db="EMBL/GenBank/DDBJ databases">
        <title>Genome Sequence of Larkinella sp MA1.</title>
        <authorList>
            <person name="Srinivasan S."/>
        </authorList>
    </citation>
    <scope>NUCLEOTIDE SEQUENCE [LARGE SCALE GENOMIC DNA]</scope>
    <source>
        <strain evidence="2 3">MA1</strain>
    </source>
</reference>
<protein>
    <submittedName>
        <fullName evidence="2">Uncharacterized protein</fullName>
    </submittedName>
</protein>
<dbReference type="EMBL" id="VTWS01000009">
    <property type="protein sequence ID" value="KAA9346792.1"/>
    <property type="molecule type" value="Genomic_DNA"/>
</dbReference>
<dbReference type="AlphaFoldDB" id="A0A5N1J705"/>
<keyword evidence="3" id="KW-1185">Reference proteome</keyword>
<evidence type="ECO:0000313" key="3">
    <source>
        <dbReference type="Proteomes" id="UP000326344"/>
    </source>
</evidence>
<feature type="chain" id="PRO_5024885117" evidence="1">
    <location>
        <begin position="20"/>
        <end position="143"/>
    </location>
</feature>
<dbReference type="Proteomes" id="UP000326344">
    <property type="component" value="Unassembled WGS sequence"/>
</dbReference>
<keyword evidence="1" id="KW-0732">Signal</keyword>
<evidence type="ECO:0000256" key="1">
    <source>
        <dbReference type="SAM" id="SignalP"/>
    </source>
</evidence>
<organism evidence="2 3">
    <name type="scientific">Larkinella humicola</name>
    <dbReference type="NCBI Taxonomy" id="2607654"/>
    <lineage>
        <taxon>Bacteria</taxon>
        <taxon>Pseudomonadati</taxon>
        <taxon>Bacteroidota</taxon>
        <taxon>Cytophagia</taxon>
        <taxon>Cytophagales</taxon>
        <taxon>Spirosomataceae</taxon>
        <taxon>Larkinella</taxon>
    </lineage>
</organism>
<comment type="caution">
    <text evidence="2">The sequence shown here is derived from an EMBL/GenBank/DDBJ whole genome shotgun (WGS) entry which is preliminary data.</text>
</comment>
<sequence length="143" mass="15800">MKTAFLFALLISVTVLNHAYSAGEPTPFAGPDSLPSHQPAPFRPMFLIPQPALRFLPRFHTVFVKPGKNQSADTLIKGAFFLPTLGIDEKTITVKAGDAILQAGKDYQYNPVANRIQLIYPAALRSDEPIEITYNTDPFERAN</sequence>
<feature type="signal peptide" evidence="1">
    <location>
        <begin position="1"/>
        <end position="19"/>
    </location>
</feature>
<evidence type="ECO:0000313" key="2">
    <source>
        <dbReference type="EMBL" id="KAA9346792.1"/>
    </source>
</evidence>
<dbReference type="RefSeq" id="WP_150881050.1">
    <property type="nucleotide sequence ID" value="NZ_VTWS01000009.1"/>
</dbReference>
<proteinExistence type="predicted"/>
<accession>A0A5N1J705</accession>